<dbReference type="Pfam" id="PF12305">
    <property type="entry name" value="DUF3630"/>
    <property type="match status" value="1"/>
</dbReference>
<keyword evidence="2" id="KW-1185">Reference proteome</keyword>
<dbReference type="Proteomes" id="UP000235861">
    <property type="component" value="Unassembled WGS sequence"/>
</dbReference>
<name>A0A2H9U7A5_9GAMM</name>
<sequence length="95" mass="11052">MNWRIIETDPTTGVILLTCPALAWDNFPALAPQLLAAWELELLEQESGADRHSWRVAFEGSQLRLEYDHYSGCWLDAVLPEDREVLYWLARQHKD</sequence>
<accession>A0A2H9U7A5</accession>
<dbReference type="OrthoDB" id="6389032at2"/>
<evidence type="ECO:0000313" key="2">
    <source>
        <dbReference type="Proteomes" id="UP000235861"/>
    </source>
</evidence>
<proteinExistence type="predicted"/>
<gene>
    <name evidence="1" type="ORF">CUC53_05000</name>
</gene>
<dbReference type="InterPro" id="IPR022080">
    <property type="entry name" value="DUF3630"/>
</dbReference>
<dbReference type="AlphaFoldDB" id="A0A2H9U7A5"/>
<dbReference type="EMBL" id="PGGC01000044">
    <property type="protein sequence ID" value="PJG59894.1"/>
    <property type="molecule type" value="Genomic_DNA"/>
</dbReference>
<reference evidence="1 2" key="1">
    <citation type="submission" date="2017-11" db="EMBL/GenBank/DDBJ databases">
        <title>Draft genome sequence of environmental isolate Aeromonas cavernicola sp. nov. MDC 2508.</title>
        <authorList>
            <person name="Colston S.M."/>
            <person name="Navarro A."/>
            <person name="Martinez-Murcia A.J."/>
            <person name="Graf J."/>
        </authorList>
    </citation>
    <scope>NUCLEOTIDE SEQUENCE [LARGE SCALE GENOMIC DNA]</scope>
    <source>
        <strain evidence="1 2">MDC 2508</strain>
    </source>
</reference>
<protein>
    <submittedName>
        <fullName evidence="1">DUF3630 domain-containing protein</fullName>
    </submittedName>
</protein>
<comment type="caution">
    <text evidence="1">The sequence shown here is derived from an EMBL/GenBank/DDBJ whole genome shotgun (WGS) entry which is preliminary data.</text>
</comment>
<dbReference type="RefSeq" id="WP_100293130.1">
    <property type="nucleotide sequence ID" value="NZ_PGGC01000044.1"/>
</dbReference>
<organism evidence="1 2">
    <name type="scientific">Aeromonas cavernicola</name>
    <dbReference type="NCBI Taxonomy" id="1006623"/>
    <lineage>
        <taxon>Bacteria</taxon>
        <taxon>Pseudomonadati</taxon>
        <taxon>Pseudomonadota</taxon>
        <taxon>Gammaproteobacteria</taxon>
        <taxon>Aeromonadales</taxon>
        <taxon>Aeromonadaceae</taxon>
        <taxon>Aeromonas</taxon>
    </lineage>
</organism>
<evidence type="ECO:0000313" key="1">
    <source>
        <dbReference type="EMBL" id="PJG59894.1"/>
    </source>
</evidence>